<protein>
    <submittedName>
        <fullName evidence="2">Uncharacterized protein</fullName>
    </submittedName>
</protein>
<feature type="transmembrane region" description="Helical" evidence="1">
    <location>
        <begin position="68"/>
        <end position="87"/>
    </location>
</feature>
<feature type="transmembrane region" description="Helical" evidence="1">
    <location>
        <begin position="107"/>
        <end position="128"/>
    </location>
</feature>
<evidence type="ECO:0000313" key="2">
    <source>
        <dbReference type="EMBL" id="OGG66142.1"/>
    </source>
</evidence>
<reference evidence="2 3" key="1">
    <citation type="journal article" date="2016" name="Nat. Commun.">
        <title>Thousands of microbial genomes shed light on interconnected biogeochemical processes in an aquifer system.</title>
        <authorList>
            <person name="Anantharaman K."/>
            <person name="Brown C.T."/>
            <person name="Hug L.A."/>
            <person name="Sharon I."/>
            <person name="Castelle C.J."/>
            <person name="Probst A.J."/>
            <person name="Thomas B.C."/>
            <person name="Singh A."/>
            <person name="Wilkins M.J."/>
            <person name="Karaoz U."/>
            <person name="Brodie E.L."/>
            <person name="Williams K.H."/>
            <person name="Hubbard S.S."/>
            <person name="Banfield J.F."/>
        </authorList>
    </citation>
    <scope>NUCLEOTIDE SEQUENCE [LARGE SCALE GENOMIC DNA]</scope>
</reference>
<organism evidence="2 3">
    <name type="scientific">Candidatus Kaiserbacteria bacterium RIFCSPHIGHO2_02_FULL_55_20</name>
    <dbReference type="NCBI Taxonomy" id="1798497"/>
    <lineage>
        <taxon>Bacteria</taxon>
        <taxon>Candidatus Kaiseribacteriota</taxon>
    </lineage>
</organism>
<accession>A0A1F6DYQ6</accession>
<dbReference type="EMBL" id="MFLK01000018">
    <property type="protein sequence ID" value="OGG66142.1"/>
    <property type="molecule type" value="Genomic_DNA"/>
</dbReference>
<comment type="caution">
    <text evidence="2">The sequence shown here is derived from an EMBL/GenBank/DDBJ whole genome shotgun (WGS) entry which is preliminary data.</text>
</comment>
<sequence length="179" mass="20558">MAEQEKNTPAETCKFRWRIHPFGGDEYIIFLWWGEVPAREFNRRVLRISERGYREWLAIERASDFWEATLPVPMGMVAMTLGLLALAAERYSPAAKLFIESPIGTTLLASVTLMAVLSIILPVVRICVDQRLKKKLLRAELGVQVAPELIRTIHDPIRGGMYILIPQSVMDEREYTRRC</sequence>
<keyword evidence="1" id="KW-0812">Transmembrane</keyword>
<proteinExistence type="predicted"/>
<dbReference type="AlphaFoldDB" id="A0A1F6DYQ6"/>
<keyword evidence="1" id="KW-1133">Transmembrane helix</keyword>
<name>A0A1F6DYQ6_9BACT</name>
<keyword evidence="1" id="KW-0472">Membrane</keyword>
<dbReference type="Proteomes" id="UP000177652">
    <property type="component" value="Unassembled WGS sequence"/>
</dbReference>
<dbReference type="STRING" id="1798497.A3D71_01335"/>
<evidence type="ECO:0000256" key="1">
    <source>
        <dbReference type="SAM" id="Phobius"/>
    </source>
</evidence>
<gene>
    <name evidence="2" type="ORF">A3D71_01335</name>
</gene>
<evidence type="ECO:0000313" key="3">
    <source>
        <dbReference type="Proteomes" id="UP000177652"/>
    </source>
</evidence>